<reference evidence="2 3" key="1">
    <citation type="journal article" date="2019" name="Int. J. Syst. Evol. Microbiol.">
        <title>The Global Catalogue of Microorganisms (GCM) 10K type strain sequencing project: providing services to taxonomists for standard genome sequencing and annotation.</title>
        <authorList>
            <consortium name="The Broad Institute Genomics Platform"/>
            <consortium name="The Broad Institute Genome Sequencing Center for Infectious Disease"/>
            <person name="Wu L."/>
            <person name="Ma J."/>
        </authorList>
    </citation>
    <scope>NUCLEOTIDE SEQUENCE [LARGE SCALE GENOMIC DNA]</scope>
    <source>
        <strain evidence="2 3">RDMS1</strain>
    </source>
</reference>
<dbReference type="EMBL" id="JBHTAX010000004">
    <property type="protein sequence ID" value="MFC7192370.1"/>
    <property type="molecule type" value="Genomic_DNA"/>
</dbReference>
<gene>
    <name evidence="2" type="ORF">ACFQL7_22845</name>
</gene>
<keyword evidence="1" id="KW-1133">Transmembrane helix</keyword>
<dbReference type="RefSeq" id="WP_248910161.1">
    <property type="nucleotide sequence ID" value="NZ_CP109980.1"/>
</dbReference>
<evidence type="ECO:0000313" key="2">
    <source>
        <dbReference type="EMBL" id="MFC7192370.1"/>
    </source>
</evidence>
<sequence>MSRTVTLRRLFGPNPTPVGIGSHERTVHECTVCGTEFATSDSICPQCESQIFRNKTSTPHALFNVLFVVVIAGFAIAYNVLSGEYPKEGPAA</sequence>
<dbReference type="GeneID" id="76202047"/>
<evidence type="ECO:0000313" key="3">
    <source>
        <dbReference type="Proteomes" id="UP001596417"/>
    </source>
</evidence>
<keyword evidence="1" id="KW-0812">Transmembrane</keyword>
<accession>A0ABD5YXV1</accession>
<feature type="transmembrane region" description="Helical" evidence="1">
    <location>
        <begin position="61"/>
        <end position="81"/>
    </location>
</feature>
<dbReference type="AlphaFoldDB" id="A0ABD5YXV1"/>
<keyword evidence="3" id="KW-1185">Reference proteome</keyword>
<name>A0ABD5YXV1_9EURY</name>
<evidence type="ECO:0008006" key="4">
    <source>
        <dbReference type="Google" id="ProtNLM"/>
    </source>
</evidence>
<organism evidence="2 3">
    <name type="scientific">Halocatena marina</name>
    <dbReference type="NCBI Taxonomy" id="2934937"/>
    <lineage>
        <taxon>Archaea</taxon>
        <taxon>Methanobacteriati</taxon>
        <taxon>Methanobacteriota</taxon>
        <taxon>Stenosarchaea group</taxon>
        <taxon>Halobacteria</taxon>
        <taxon>Halobacteriales</taxon>
        <taxon>Natronomonadaceae</taxon>
        <taxon>Halocatena</taxon>
    </lineage>
</organism>
<dbReference type="Proteomes" id="UP001596417">
    <property type="component" value="Unassembled WGS sequence"/>
</dbReference>
<keyword evidence="1" id="KW-0472">Membrane</keyword>
<evidence type="ECO:0000256" key="1">
    <source>
        <dbReference type="SAM" id="Phobius"/>
    </source>
</evidence>
<protein>
    <recommendedName>
        <fullName evidence="4">Zinc ribbon domain-containing protein</fullName>
    </recommendedName>
</protein>
<comment type="caution">
    <text evidence="2">The sequence shown here is derived from an EMBL/GenBank/DDBJ whole genome shotgun (WGS) entry which is preliminary data.</text>
</comment>
<proteinExistence type="predicted"/>